<comment type="caution">
    <text evidence="2">The sequence shown here is derived from an EMBL/GenBank/DDBJ whole genome shotgun (WGS) entry which is preliminary data.</text>
</comment>
<keyword evidence="1" id="KW-1133">Transmembrane helix</keyword>
<organism evidence="2 3">
    <name type="scientific">Crotalaria pallida</name>
    <name type="common">Smooth rattlebox</name>
    <name type="synonym">Crotalaria striata</name>
    <dbReference type="NCBI Taxonomy" id="3830"/>
    <lineage>
        <taxon>Eukaryota</taxon>
        <taxon>Viridiplantae</taxon>
        <taxon>Streptophyta</taxon>
        <taxon>Embryophyta</taxon>
        <taxon>Tracheophyta</taxon>
        <taxon>Spermatophyta</taxon>
        <taxon>Magnoliopsida</taxon>
        <taxon>eudicotyledons</taxon>
        <taxon>Gunneridae</taxon>
        <taxon>Pentapetalae</taxon>
        <taxon>rosids</taxon>
        <taxon>fabids</taxon>
        <taxon>Fabales</taxon>
        <taxon>Fabaceae</taxon>
        <taxon>Papilionoideae</taxon>
        <taxon>50 kb inversion clade</taxon>
        <taxon>genistoids sensu lato</taxon>
        <taxon>core genistoids</taxon>
        <taxon>Crotalarieae</taxon>
        <taxon>Crotalaria</taxon>
    </lineage>
</organism>
<accession>A0AAN9EK24</accession>
<reference evidence="2 3" key="1">
    <citation type="submission" date="2024-01" db="EMBL/GenBank/DDBJ databases">
        <title>The genomes of 5 underutilized Papilionoideae crops provide insights into root nodulation and disease resistanc.</title>
        <authorList>
            <person name="Yuan L."/>
        </authorList>
    </citation>
    <scope>NUCLEOTIDE SEQUENCE [LARGE SCALE GENOMIC DNA]</scope>
    <source>
        <strain evidence="2">ZHUSHIDOU_FW_LH</strain>
        <tissue evidence="2">Leaf</tissue>
    </source>
</reference>
<protein>
    <submittedName>
        <fullName evidence="2">Uncharacterized protein</fullName>
    </submittedName>
</protein>
<evidence type="ECO:0000313" key="3">
    <source>
        <dbReference type="Proteomes" id="UP001372338"/>
    </source>
</evidence>
<keyword evidence="1" id="KW-0472">Membrane</keyword>
<dbReference type="EMBL" id="JAYWIO010000006">
    <property type="protein sequence ID" value="KAK7257716.1"/>
    <property type="molecule type" value="Genomic_DNA"/>
</dbReference>
<dbReference type="Proteomes" id="UP001372338">
    <property type="component" value="Unassembled WGS sequence"/>
</dbReference>
<keyword evidence="3" id="KW-1185">Reference proteome</keyword>
<feature type="transmembrane region" description="Helical" evidence="1">
    <location>
        <begin position="21"/>
        <end position="45"/>
    </location>
</feature>
<name>A0AAN9EK24_CROPI</name>
<dbReference type="AlphaFoldDB" id="A0AAN9EK24"/>
<gene>
    <name evidence="2" type="ORF">RIF29_31887</name>
</gene>
<keyword evidence="1" id="KW-0812">Transmembrane</keyword>
<evidence type="ECO:0000313" key="2">
    <source>
        <dbReference type="EMBL" id="KAK7257716.1"/>
    </source>
</evidence>
<evidence type="ECO:0000256" key="1">
    <source>
        <dbReference type="SAM" id="Phobius"/>
    </source>
</evidence>
<proteinExistence type="predicted"/>
<sequence>MPQDFTSIRNCPCCTRIQYTLLFFLFFNYTKLFFSLLYLLFIYVMSLAQSIVQPNKVCKDGNLTIQI</sequence>